<dbReference type="Gene3D" id="3.20.20.380">
    <property type="entry name" value="Copper homeostasis (CutC) domain"/>
    <property type="match status" value="1"/>
</dbReference>
<sequence length="242" mass="24875">MRHDGTVTGGRGLLEVIALSALDAERAERGGADRLEVVGTMDDDGLSPDPSLVAEIAAATGLPLRVMVRARAGFGTDGEELARLRGLAVAYRGAGADGLVLGFLDATGAVDVDAVTEIVGATDGPWTFHRAIDACPEPDRAWAVLHGLPRLDQVLTAGSTRGVGDGLTALLRRAETDEPARSRILAGGGLRPEHVPVLAQSGITAFHIGSAARPDGSFAAPVDAALVRGWRDLINDALASPG</sequence>
<dbReference type="PANTHER" id="PTHR12598:SF0">
    <property type="entry name" value="COPPER HOMEOSTASIS PROTEIN CUTC HOMOLOG"/>
    <property type="match status" value="1"/>
</dbReference>
<name>A0A3N2DAY3_9MICO</name>
<reference evidence="3 4" key="1">
    <citation type="submission" date="2018-11" db="EMBL/GenBank/DDBJ databases">
        <title>Sequencing the genomes of 1000 actinobacteria strains.</title>
        <authorList>
            <person name="Klenk H.-P."/>
        </authorList>
    </citation>
    <scope>NUCLEOTIDE SEQUENCE [LARGE SCALE GENOMIC DNA]</scope>
    <source>
        <strain evidence="3 4">DSM 13521</strain>
    </source>
</reference>
<evidence type="ECO:0000313" key="4">
    <source>
        <dbReference type="Proteomes" id="UP000275356"/>
    </source>
</evidence>
<dbReference type="Proteomes" id="UP000275356">
    <property type="component" value="Unassembled WGS sequence"/>
</dbReference>
<dbReference type="AlphaFoldDB" id="A0A3N2DAY3"/>
<dbReference type="PANTHER" id="PTHR12598">
    <property type="entry name" value="COPPER HOMEOSTASIS PROTEIN CUTC"/>
    <property type="match status" value="1"/>
</dbReference>
<dbReference type="EMBL" id="RKHQ01000001">
    <property type="protein sequence ID" value="ROR96604.1"/>
    <property type="molecule type" value="Genomic_DNA"/>
</dbReference>
<comment type="similarity">
    <text evidence="1">Belongs to the CutC family.</text>
</comment>
<dbReference type="GO" id="GO:0005507">
    <property type="term" value="F:copper ion binding"/>
    <property type="evidence" value="ECO:0007669"/>
    <property type="project" value="TreeGrafter"/>
</dbReference>
<protein>
    <recommendedName>
        <fullName evidence="2">Copper homeostasis protein cutC homolog</fullName>
    </recommendedName>
</protein>
<accession>A0A3N2DAY3</accession>
<dbReference type="InterPro" id="IPR036822">
    <property type="entry name" value="CutC-like_dom_sf"/>
</dbReference>
<organism evidence="3 4">
    <name type="scientific">Salana multivorans</name>
    <dbReference type="NCBI Taxonomy" id="120377"/>
    <lineage>
        <taxon>Bacteria</taxon>
        <taxon>Bacillati</taxon>
        <taxon>Actinomycetota</taxon>
        <taxon>Actinomycetes</taxon>
        <taxon>Micrococcales</taxon>
        <taxon>Beutenbergiaceae</taxon>
        <taxon>Salana</taxon>
    </lineage>
</organism>
<evidence type="ECO:0000256" key="1">
    <source>
        <dbReference type="ARBA" id="ARBA00007768"/>
    </source>
</evidence>
<keyword evidence="4" id="KW-1185">Reference proteome</keyword>
<evidence type="ECO:0000313" key="3">
    <source>
        <dbReference type="EMBL" id="ROR96604.1"/>
    </source>
</evidence>
<dbReference type="Pfam" id="PF03932">
    <property type="entry name" value="CutC"/>
    <property type="match status" value="1"/>
</dbReference>
<dbReference type="SUPFAM" id="SSF110395">
    <property type="entry name" value="CutC-like"/>
    <property type="match status" value="1"/>
</dbReference>
<dbReference type="InterPro" id="IPR005627">
    <property type="entry name" value="CutC-like"/>
</dbReference>
<evidence type="ECO:0000256" key="2">
    <source>
        <dbReference type="ARBA" id="ARBA00019014"/>
    </source>
</evidence>
<comment type="caution">
    <text evidence="3">The sequence shown here is derived from an EMBL/GenBank/DDBJ whole genome shotgun (WGS) entry which is preliminary data.</text>
</comment>
<dbReference type="OrthoDB" id="9815677at2"/>
<gene>
    <name evidence="3" type="ORF">EDD28_1189</name>
</gene>
<proteinExistence type="inferred from homology"/>